<dbReference type="SUPFAM" id="SSF82171">
    <property type="entry name" value="DPP6 N-terminal domain-like"/>
    <property type="match status" value="1"/>
</dbReference>
<protein>
    <submittedName>
        <fullName evidence="8">Dipeptidyl-peptidase 4</fullName>
    </submittedName>
</protein>
<dbReference type="InterPro" id="IPR002469">
    <property type="entry name" value="Peptidase_S9B_N"/>
</dbReference>
<keyword evidence="3" id="KW-0645">Protease</keyword>
<dbReference type="SUPFAM" id="SSF53474">
    <property type="entry name" value="alpha/beta-Hydrolases"/>
    <property type="match status" value="1"/>
</dbReference>
<evidence type="ECO:0000256" key="4">
    <source>
        <dbReference type="ARBA" id="ARBA00022801"/>
    </source>
</evidence>
<dbReference type="PANTHER" id="PTHR11731">
    <property type="entry name" value="PROTEASE FAMILY S9B,C DIPEPTIDYL-PEPTIDASE IV-RELATED"/>
    <property type="match status" value="1"/>
</dbReference>
<dbReference type="Gene3D" id="3.40.50.1820">
    <property type="entry name" value="alpha/beta hydrolase"/>
    <property type="match status" value="1"/>
</dbReference>
<name>A0A8C2BE68_CYPCA</name>
<dbReference type="InterPro" id="IPR029058">
    <property type="entry name" value="AB_hydrolase_fold"/>
</dbReference>
<evidence type="ECO:0000259" key="6">
    <source>
        <dbReference type="Pfam" id="PF00930"/>
    </source>
</evidence>
<feature type="domain" description="Dipeptidyl peptidase 4 low complexity region" evidence="7">
    <location>
        <begin position="12"/>
        <end position="31"/>
    </location>
</feature>
<dbReference type="Pfam" id="PF00326">
    <property type="entry name" value="Peptidase_S9"/>
    <property type="match status" value="1"/>
</dbReference>
<dbReference type="GO" id="GO:0006508">
    <property type="term" value="P:proteolysis"/>
    <property type="evidence" value="ECO:0007669"/>
    <property type="project" value="UniProtKB-KW"/>
</dbReference>
<dbReference type="InterPro" id="IPR050278">
    <property type="entry name" value="Serine_Prot_S9B/DPPIV"/>
</dbReference>
<dbReference type="Gene3D" id="2.140.10.30">
    <property type="entry name" value="Dipeptidylpeptidase IV, N-terminal domain"/>
    <property type="match status" value="1"/>
</dbReference>
<dbReference type="Proteomes" id="UP000694700">
    <property type="component" value="Unplaced"/>
</dbReference>
<dbReference type="Ensembl" id="ENSCCRT00015122092.1">
    <property type="protein sequence ID" value="ENSCCRP00015118342.1"/>
    <property type="gene ID" value="ENSCCRG00015046521.1"/>
</dbReference>
<evidence type="ECO:0000259" key="7">
    <source>
        <dbReference type="Pfam" id="PF18811"/>
    </source>
</evidence>
<dbReference type="InterPro" id="IPR002471">
    <property type="entry name" value="Pept_S9_AS"/>
</dbReference>
<dbReference type="PANTHER" id="PTHR11731:SF205">
    <property type="entry name" value="DIPEPTIDYL PEPTIDASE 4"/>
    <property type="match status" value="1"/>
</dbReference>
<dbReference type="GO" id="GO:0008239">
    <property type="term" value="F:dipeptidyl-peptidase activity"/>
    <property type="evidence" value="ECO:0007669"/>
    <property type="project" value="TreeGrafter"/>
</dbReference>
<feature type="domain" description="Peptidase S9 prolyl oligopeptidase catalytic" evidence="5">
    <location>
        <begin position="493"/>
        <end position="639"/>
    </location>
</feature>
<dbReference type="GO" id="GO:0004252">
    <property type="term" value="F:serine-type endopeptidase activity"/>
    <property type="evidence" value="ECO:0007669"/>
    <property type="project" value="InterPro"/>
</dbReference>
<evidence type="ECO:0000256" key="1">
    <source>
        <dbReference type="ARBA" id="ARBA00004341"/>
    </source>
</evidence>
<dbReference type="InterPro" id="IPR040522">
    <property type="entry name" value="DPPIV_rep"/>
</dbReference>
<dbReference type="Pfam" id="PF18811">
    <property type="entry name" value="DPPIV_rep"/>
    <property type="match status" value="1"/>
</dbReference>
<proteinExistence type="predicted"/>
<comment type="subcellular location">
    <subcellularLocation>
        <location evidence="1">Cell projection</location>
        <location evidence="1">Invadopodium membrane</location>
        <topology evidence="1">Single-pass type II membrane protein</topology>
    </subcellularLocation>
    <subcellularLocation>
        <location evidence="2">Cell projection</location>
        <location evidence="2">Lamellipodium membrane</location>
        <topology evidence="2">Single-pass type II membrane protein</topology>
    </subcellularLocation>
</comment>
<sequence>MSASLSEDKTESQRTFTLEDYFNGTARTKSYNMRWVSGTMKKITPTNKYINPNIKYTSRVAAFDYMVSADRKYVCFQSNYTKLWRHSYTASYSIYDLEKGDFINMDIPHEIQYLAWSPTGHKLAFVWKNNVYVKETPTSAFKQVTADGAHNLILNGIPDWVYEEEMFSTNFALWWSPNGRFVAYARFNDSGVHNIEYTWYGEGQYPETVLVPYPKAGTPNPTVKLFVFDTNTSRTNEVLVPSVVGAGEHYLSTVTWASDERIAVQWQNRTQNYVVLKTYDFNGSAWTESSLFSPDEPVFRLDGSSCYYIMSNEEHFKHLVYFKTKFLTKGKWEVTSILKVTNDAVYYVSNEHNESPGQRNVYKITINDASHSERECLTCTLNADRCKYNSALFSTEGTYYLMSCSGPGLPLYTLRNSRDGTEVRVLEDNKDLENTLQNIAMPSVTHGTLKIGEFDLWYQMIQPPKFDKSKKYPLLIDVYAGPCSQKSDFRFRVGWSTYLASTENVIVASFDGRGSGYQGDKIMHALYKRLGTYEVEDQITAARHFIDMGYIDKNRIAIWGWSYGGYVTSMVLGAGSGVFKCGMAVAPVSKWEYYDSIYTERYMVTPAENQAFYDNSTVMERAKNFKSVQYLLVHGTADVKKKNCFIIVHFY</sequence>
<dbReference type="AlphaFoldDB" id="A0A8C2BE68"/>
<dbReference type="PROSITE" id="PS00708">
    <property type="entry name" value="PRO_ENDOPEP_SER"/>
    <property type="match status" value="1"/>
</dbReference>
<dbReference type="GO" id="GO:0031258">
    <property type="term" value="C:lamellipodium membrane"/>
    <property type="evidence" value="ECO:0007669"/>
    <property type="project" value="UniProtKB-SubCell"/>
</dbReference>
<feature type="domain" description="Dipeptidylpeptidase IV N-terminal" evidence="6">
    <location>
        <begin position="68"/>
        <end position="410"/>
    </location>
</feature>
<evidence type="ECO:0000256" key="2">
    <source>
        <dbReference type="ARBA" id="ARBA00004485"/>
    </source>
</evidence>
<evidence type="ECO:0000313" key="8">
    <source>
        <dbReference type="Ensembl" id="ENSCCRP00015118342.1"/>
    </source>
</evidence>
<dbReference type="InterPro" id="IPR001375">
    <property type="entry name" value="Peptidase_S9_cat"/>
</dbReference>
<dbReference type="Pfam" id="PF00930">
    <property type="entry name" value="DPPIV_N"/>
    <property type="match status" value="1"/>
</dbReference>
<reference evidence="8" key="1">
    <citation type="submission" date="2025-08" db="UniProtKB">
        <authorList>
            <consortium name="Ensembl"/>
        </authorList>
    </citation>
    <scope>IDENTIFICATION</scope>
</reference>
<keyword evidence="4" id="KW-0378">Hydrolase</keyword>
<accession>A0A8C2BE68</accession>
<organism evidence="8 9">
    <name type="scientific">Cyprinus carpio</name>
    <name type="common">Common carp</name>
    <dbReference type="NCBI Taxonomy" id="7962"/>
    <lineage>
        <taxon>Eukaryota</taxon>
        <taxon>Metazoa</taxon>
        <taxon>Chordata</taxon>
        <taxon>Craniata</taxon>
        <taxon>Vertebrata</taxon>
        <taxon>Euteleostomi</taxon>
        <taxon>Actinopterygii</taxon>
        <taxon>Neopterygii</taxon>
        <taxon>Teleostei</taxon>
        <taxon>Ostariophysi</taxon>
        <taxon>Cypriniformes</taxon>
        <taxon>Cyprinidae</taxon>
        <taxon>Cyprininae</taxon>
        <taxon>Cyprinus</taxon>
    </lineage>
</organism>
<evidence type="ECO:0000313" key="9">
    <source>
        <dbReference type="Proteomes" id="UP000694700"/>
    </source>
</evidence>
<evidence type="ECO:0000256" key="3">
    <source>
        <dbReference type="ARBA" id="ARBA00022670"/>
    </source>
</evidence>
<evidence type="ECO:0000259" key="5">
    <source>
        <dbReference type="Pfam" id="PF00326"/>
    </source>
</evidence>